<reference evidence="2 3" key="1">
    <citation type="submission" date="2021-11" db="EMBL/GenBank/DDBJ databases">
        <title>Black yeast isolated from Biological Soil Crust.</title>
        <authorList>
            <person name="Kurbessoian T."/>
        </authorList>
    </citation>
    <scope>NUCLEOTIDE SEQUENCE [LARGE SCALE GENOMIC DNA]</scope>
    <source>
        <strain evidence="2 3">CCFEE 5522</strain>
    </source>
</reference>
<sequence length="544" mass="62045">MSAHVQISVFEPHHMIEVIYPYAKEYRNKLFPIHDSENRYAPRPLIADKEVTYYASRENEAESSIFTVTKATKELSAQHLEEASRDDALQTPFGGQGFLHELGVISSCRGRTTLGVCTHLGQASVAGTGNVMDVDMITIHLHSDLRSPDGEAYEHASKHMMTLQAFEDLKCAELWHQNILDVIYRKTNHAVRHVNIQLGALDLTDVPTIWKARRCLPYEQFARTSKAKVPNSWDEQDEDCPICGNEYDGHEHARFTPKCDPKHAICRADFLRWCQQKGSAADCPHCRDHYFDGPSIEFLKYGTTDGIYRSYDPSNASFNSFETFERTCARLDENHAADNLQPLTIDSRLIGQAWKVMTDGALREEASSTPLHLQPARSPEYTQVTKTLAKVLAELDKATMSTDELNEELYVSMVEMLVEEFFASDAGKCLNSEQKGAVWDYPICANLGLRPGFLVFVMRNLSRTLQFCHLRRCQCEGHFRGWHSHGEMMFYHPDHLETFEGRDGPDGQRMKKAIGEKRRKPKTSSVWRGSKHPRSFLDDMEEME</sequence>
<dbReference type="InterPro" id="IPR013083">
    <property type="entry name" value="Znf_RING/FYVE/PHD"/>
</dbReference>
<dbReference type="AlphaFoldDB" id="A0AAV9JEX9"/>
<evidence type="ECO:0000313" key="3">
    <source>
        <dbReference type="Proteomes" id="UP001324427"/>
    </source>
</evidence>
<name>A0AAV9JEX9_9PEZI</name>
<proteinExistence type="predicted"/>
<dbReference type="EMBL" id="JAVFHQ010000033">
    <property type="protein sequence ID" value="KAK4543332.1"/>
    <property type="molecule type" value="Genomic_DNA"/>
</dbReference>
<comment type="caution">
    <text evidence="2">The sequence shown here is derived from an EMBL/GenBank/DDBJ whole genome shotgun (WGS) entry which is preliminary data.</text>
</comment>
<keyword evidence="3" id="KW-1185">Reference proteome</keyword>
<organism evidence="2 3">
    <name type="scientific">Oleoguttula mirabilis</name>
    <dbReference type="NCBI Taxonomy" id="1507867"/>
    <lineage>
        <taxon>Eukaryota</taxon>
        <taxon>Fungi</taxon>
        <taxon>Dikarya</taxon>
        <taxon>Ascomycota</taxon>
        <taxon>Pezizomycotina</taxon>
        <taxon>Dothideomycetes</taxon>
        <taxon>Dothideomycetidae</taxon>
        <taxon>Mycosphaerellales</taxon>
        <taxon>Teratosphaeriaceae</taxon>
        <taxon>Oleoguttula</taxon>
    </lineage>
</organism>
<dbReference type="Gene3D" id="3.30.40.10">
    <property type="entry name" value="Zinc/RING finger domain, C3HC4 (zinc finger)"/>
    <property type="match status" value="1"/>
</dbReference>
<feature type="compositionally biased region" description="Basic and acidic residues" evidence="1">
    <location>
        <begin position="500"/>
        <end position="516"/>
    </location>
</feature>
<accession>A0AAV9JEX9</accession>
<evidence type="ECO:0000256" key="1">
    <source>
        <dbReference type="SAM" id="MobiDB-lite"/>
    </source>
</evidence>
<protein>
    <submittedName>
        <fullName evidence="2">Uncharacterized protein</fullName>
    </submittedName>
</protein>
<gene>
    <name evidence="2" type="ORF">LTR36_005691</name>
</gene>
<feature type="region of interest" description="Disordered" evidence="1">
    <location>
        <begin position="500"/>
        <end position="544"/>
    </location>
</feature>
<dbReference type="SUPFAM" id="SSF57850">
    <property type="entry name" value="RING/U-box"/>
    <property type="match status" value="1"/>
</dbReference>
<evidence type="ECO:0000313" key="2">
    <source>
        <dbReference type="EMBL" id="KAK4543332.1"/>
    </source>
</evidence>
<dbReference type="Proteomes" id="UP001324427">
    <property type="component" value="Unassembled WGS sequence"/>
</dbReference>